<evidence type="ECO:0000313" key="1">
    <source>
        <dbReference type="EMBL" id="MBF9001169.1"/>
    </source>
</evidence>
<comment type="caution">
    <text evidence="1">The sequence shown here is derived from an EMBL/GenBank/DDBJ whole genome shotgun (WGS) entry which is preliminary data.</text>
</comment>
<proteinExistence type="predicted"/>
<dbReference type="SUPFAM" id="SSF53448">
    <property type="entry name" value="Nucleotide-diphospho-sugar transferases"/>
    <property type="match status" value="1"/>
</dbReference>
<dbReference type="PANTHER" id="PTHR43179">
    <property type="entry name" value="RHAMNOSYLTRANSFERASE WBBL"/>
    <property type="match status" value="1"/>
</dbReference>
<accession>A0ABS0GFH3</accession>
<dbReference type="Gene3D" id="3.90.550.10">
    <property type="entry name" value="Spore Coat Polysaccharide Biosynthesis Protein SpsA, Chain A"/>
    <property type="match status" value="1"/>
</dbReference>
<sequence>MAVFISVVNHNHDEMIVSDNTLKELSKQYSVVLKSNTQPTLELTAYCNDAGIHLLTSNQPKGFGANNNEIFEFTKKKLDMKTEDYFLALNPDVIIDNQSLNQLVKLADTHQSDISAINLYRNKEKTEFDNSIRRQHSLLNPLRGLLGVLRKDIYDKSTIKEPVRIDWAAGSFLLFRAETYEELGGFDERYFMYFEDADICKRAIQKGKNVMYFPQIEAIHLAQHDNRKIFSKNFFWYTISLIKFYCNP</sequence>
<reference evidence="1 2" key="1">
    <citation type="submission" date="2020-11" db="EMBL/GenBank/DDBJ databases">
        <title>Vibrio nitrifigilis sp. nov., a marine nitrogen-fixing bacterium isolated from the lagoon sediment of an islet inside an atoll.</title>
        <authorList>
            <person name="Wang L.-T."/>
            <person name="Shieh W.Y."/>
        </authorList>
    </citation>
    <scope>NUCLEOTIDE SEQUENCE [LARGE SCALE GENOMIC DNA]</scope>
    <source>
        <strain evidence="1 2">NFV-1</strain>
    </source>
</reference>
<evidence type="ECO:0000313" key="2">
    <source>
        <dbReference type="Proteomes" id="UP000597206"/>
    </source>
</evidence>
<dbReference type="Pfam" id="PF13641">
    <property type="entry name" value="Glyco_tranf_2_3"/>
    <property type="match status" value="1"/>
</dbReference>
<gene>
    <name evidence="1" type="ORF">I1A42_11495</name>
</gene>
<name>A0ABS0GFH3_9VIBR</name>
<protein>
    <submittedName>
        <fullName evidence="1">Glycosyltransferase family 2 protein</fullName>
    </submittedName>
</protein>
<dbReference type="RefSeq" id="WP_196123546.1">
    <property type="nucleotide sequence ID" value="NZ_JADPMR010000001.1"/>
</dbReference>
<dbReference type="Proteomes" id="UP000597206">
    <property type="component" value="Unassembled WGS sequence"/>
</dbReference>
<dbReference type="PANTHER" id="PTHR43179:SF7">
    <property type="entry name" value="RHAMNOSYLTRANSFERASE WBBL"/>
    <property type="match status" value="1"/>
</dbReference>
<organism evidence="1 2">
    <name type="scientific">Vibrio nitrifigilis</name>
    <dbReference type="NCBI Taxonomy" id="2789781"/>
    <lineage>
        <taxon>Bacteria</taxon>
        <taxon>Pseudomonadati</taxon>
        <taxon>Pseudomonadota</taxon>
        <taxon>Gammaproteobacteria</taxon>
        <taxon>Vibrionales</taxon>
        <taxon>Vibrionaceae</taxon>
        <taxon>Vibrio</taxon>
    </lineage>
</organism>
<dbReference type="InterPro" id="IPR029044">
    <property type="entry name" value="Nucleotide-diphossugar_trans"/>
</dbReference>
<dbReference type="EMBL" id="JADPMR010000001">
    <property type="protein sequence ID" value="MBF9001169.1"/>
    <property type="molecule type" value="Genomic_DNA"/>
</dbReference>
<keyword evidence="2" id="KW-1185">Reference proteome</keyword>